<evidence type="ECO:0000256" key="2">
    <source>
        <dbReference type="ARBA" id="ARBA00022729"/>
    </source>
</evidence>
<dbReference type="PROSITE" id="PS51257">
    <property type="entry name" value="PROKAR_LIPOPROTEIN"/>
    <property type="match status" value="1"/>
</dbReference>
<dbReference type="OrthoDB" id="1861912at2"/>
<sequence>MNKKLKLLMSITISAVIGTSLLAGCGSKGGSTENGKVKLELFSTKAENKTILQSLANEFQEKNPNIEISINSPANAGTVLKTRLAKNDMPDLVALGADVNYGALVDANALVDLTNDGILENIQKPYLDMLHGIASNDNGKIYGVPYATNADGVLYNKDIFSKLGLQIPKTWDEFMAVSKKIKDAGQLPLYLTLKDAWTGMCFWNVIASDLEPSNFLADKKAGKTTFEATHGEIVDKMETIGTLGQEDILGVSYNDGNAAFAQGKSAMYLQGNWAISEIKKANPNINIGMFPLPASNDPSKNNIVSGIDVLFGITSKSKHSDEAKKFIEFMTQKENAQKYIKDQFAFSAVKDVTQDDQSVTDVQESFKNGKIGVFPDHYYPSSFDAASLVQGFYSKKDKAEFLKQLDTEYDKANSKQ</sequence>
<evidence type="ECO:0000256" key="6">
    <source>
        <dbReference type="SAM" id="SignalP"/>
    </source>
</evidence>
<dbReference type="AlphaFoldDB" id="A0A0B5QHJ3"/>
<proteinExistence type="predicted"/>
<feature type="signal peptide" evidence="6">
    <location>
        <begin position="1"/>
        <end position="22"/>
    </location>
</feature>
<accession>A0A0B5QHJ3</accession>
<dbReference type="Proteomes" id="UP000822184">
    <property type="component" value="Unassembled WGS sequence"/>
</dbReference>
<keyword evidence="4" id="KW-0564">Palmitate</keyword>
<evidence type="ECO:0000313" key="7">
    <source>
        <dbReference type="EMBL" id="AJG97432.1"/>
    </source>
</evidence>
<dbReference type="Gene3D" id="3.40.190.10">
    <property type="entry name" value="Periplasmic binding protein-like II"/>
    <property type="match status" value="2"/>
</dbReference>
<evidence type="ECO:0000313" key="8">
    <source>
        <dbReference type="EMBL" id="NRT89637.1"/>
    </source>
</evidence>
<reference evidence="9" key="4">
    <citation type="submission" date="2020-06" db="EMBL/GenBank/DDBJ databases">
        <title>Genomic insights into acetone-butanol-ethanol (ABE) fermentation by sequencing solventogenic clostridia strains.</title>
        <authorList>
            <person name="Brown S."/>
        </authorList>
    </citation>
    <scope>NUCLEOTIDE SEQUENCE</scope>
    <source>
        <strain evidence="9">DJ123</strain>
    </source>
</reference>
<dbReference type="KEGG" id="cbei:LF65_00805"/>
<dbReference type="Pfam" id="PF01547">
    <property type="entry name" value="SBP_bac_1"/>
    <property type="match status" value="1"/>
</dbReference>
<keyword evidence="2 6" id="KW-0732">Signal</keyword>
<reference evidence="8" key="3">
    <citation type="submission" date="2020-05" db="EMBL/GenBank/DDBJ databases">
        <authorList>
            <person name="Brown S."/>
            <person name="Huntemann M."/>
            <person name="Clum A."/>
            <person name="Spunde A."/>
            <person name="Palaniappan K."/>
            <person name="Ritter S."/>
            <person name="Mikhailova N."/>
            <person name="Chen I.-M."/>
            <person name="Stamatis D."/>
            <person name="Reddy T."/>
            <person name="O'Malley R."/>
            <person name="Daum C."/>
            <person name="Shapiro N."/>
            <person name="Ivanova N."/>
            <person name="Kyrpides N."/>
            <person name="Woyke T."/>
        </authorList>
    </citation>
    <scope>NUCLEOTIDE SEQUENCE</scope>
    <source>
        <strain evidence="8">DJ080</strain>
    </source>
</reference>
<feature type="chain" id="PRO_5002118504" evidence="6">
    <location>
        <begin position="23"/>
        <end position="416"/>
    </location>
</feature>
<dbReference type="RefSeq" id="WP_041894253.1">
    <property type="nucleotide sequence ID" value="NZ_CP010086.2"/>
</dbReference>
<dbReference type="InterPro" id="IPR006059">
    <property type="entry name" value="SBP"/>
</dbReference>
<organism evidence="7 10">
    <name type="scientific">Clostridium beijerinckii</name>
    <name type="common">Clostridium MP</name>
    <dbReference type="NCBI Taxonomy" id="1520"/>
    <lineage>
        <taxon>Bacteria</taxon>
        <taxon>Bacillati</taxon>
        <taxon>Bacillota</taxon>
        <taxon>Clostridia</taxon>
        <taxon>Eubacteriales</taxon>
        <taxon>Clostridiaceae</taxon>
        <taxon>Clostridium</taxon>
    </lineage>
</organism>
<dbReference type="InterPro" id="IPR050490">
    <property type="entry name" value="Bact_solute-bd_prot1"/>
</dbReference>
<dbReference type="EMBL" id="JABSWW010000001">
    <property type="protein sequence ID" value="NRT89637.1"/>
    <property type="molecule type" value="Genomic_DNA"/>
</dbReference>
<dbReference type="PANTHER" id="PTHR43649:SF33">
    <property type="entry name" value="POLYGALACTURONAN_RHAMNOGALACTURONAN-BINDING PROTEIN YTCQ"/>
    <property type="match status" value="1"/>
</dbReference>
<dbReference type="Proteomes" id="UP001193748">
    <property type="component" value="Unassembled WGS sequence"/>
</dbReference>
<evidence type="ECO:0000313" key="9">
    <source>
        <dbReference type="EMBL" id="NSB16956.1"/>
    </source>
</evidence>
<evidence type="ECO:0000256" key="5">
    <source>
        <dbReference type="ARBA" id="ARBA00023288"/>
    </source>
</evidence>
<evidence type="ECO:0000256" key="4">
    <source>
        <dbReference type="ARBA" id="ARBA00023139"/>
    </source>
</evidence>
<reference evidence="7" key="2">
    <citation type="submission" date="2016-02" db="EMBL/GenBank/DDBJ databases">
        <title>Genome sequence of Clostridium beijerinckii strain 59B.</title>
        <authorList>
            <person name="Little G.T."/>
            <person name="Minton N.P."/>
        </authorList>
    </citation>
    <scope>NUCLEOTIDE SEQUENCE</scope>
    <source>
        <strain evidence="7">NCIMB 14988</strain>
    </source>
</reference>
<dbReference type="Proteomes" id="UP000031866">
    <property type="component" value="Chromosome"/>
</dbReference>
<keyword evidence="3" id="KW-0472">Membrane</keyword>
<keyword evidence="5" id="KW-0449">Lipoprotein</keyword>
<dbReference type="STRING" id="1520.LF65_00805"/>
<evidence type="ECO:0000256" key="3">
    <source>
        <dbReference type="ARBA" id="ARBA00023136"/>
    </source>
</evidence>
<protein>
    <submittedName>
        <fullName evidence="7">ABC transporter substrate-binding protein</fullName>
    </submittedName>
    <submittedName>
        <fullName evidence="8">Raffinose/stachyose/melibiose transport system substrate-binding protein</fullName>
    </submittedName>
</protein>
<evidence type="ECO:0000256" key="1">
    <source>
        <dbReference type="ARBA" id="ARBA00022475"/>
    </source>
</evidence>
<keyword evidence="1" id="KW-1003">Cell membrane</keyword>
<reference evidence="8" key="5">
    <citation type="journal article" date="2022" name="Nat. Biotechnol.">
        <title>Carbon-negative production of acetone and isopropanol by gas fermentation at industrial pilot scale.</title>
        <authorList>
            <person name="Liew F.E."/>
            <person name="Nogle R."/>
            <person name="Abdalla T."/>
            <person name="Rasor B.J."/>
            <person name="Canter C."/>
            <person name="Jensen R.O."/>
            <person name="Wang L."/>
            <person name="Strutz J."/>
            <person name="Chirania P."/>
            <person name="De Tissera S."/>
            <person name="Mueller A.P."/>
            <person name="Ruan Z."/>
            <person name="Gao A."/>
            <person name="Tran L."/>
            <person name="Engle N.L."/>
            <person name="Bromley J.C."/>
            <person name="Daniell J."/>
            <person name="Conrado R."/>
            <person name="Tschaplinski T.J."/>
            <person name="Giannone R.J."/>
            <person name="Hettich R.L."/>
            <person name="Karim A.S."/>
            <person name="Simpson S.D."/>
            <person name="Brown S.D."/>
            <person name="Leang C."/>
            <person name="Jewett M.C."/>
            <person name="Kopke M."/>
        </authorList>
    </citation>
    <scope>NUCLEOTIDE SEQUENCE</scope>
    <source>
        <strain evidence="8">DJ080</strain>
    </source>
</reference>
<dbReference type="SUPFAM" id="SSF53850">
    <property type="entry name" value="Periplasmic binding protein-like II"/>
    <property type="match status" value="1"/>
</dbReference>
<gene>
    <name evidence="8" type="ORF">B0H41_003316</name>
    <name evidence="9" type="ORF">BCD95_005215</name>
    <name evidence="7" type="ORF">LF65_00805</name>
</gene>
<evidence type="ECO:0000313" key="10">
    <source>
        <dbReference type="Proteomes" id="UP000031866"/>
    </source>
</evidence>
<dbReference type="EMBL" id="CP010086">
    <property type="protein sequence ID" value="AJG97432.1"/>
    <property type="molecule type" value="Genomic_DNA"/>
</dbReference>
<dbReference type="EMBL" id="JABTDW010000001">
    <property type="protein sequence ID" value="NSB16956.1"/>
    <property type="molecule type" value="Genomic_DNA"/>
</dbReference>
<name>A0A0B5QHJ3_CLOBE</name>
<dbReference type="PANTHER" id="PTHR43649">
    <property type="entry name" value="ARABINOSE-BINDING PROTEIN-RELATED"/>
    <property type="match status" value="1"/>
</dbReference>
<reference evidence="10" key="1">
    <citation type="submission" date="2014-12" db="EMBL/GenBank/DDBJ databases">
        <title>Genome sequence of Clostridium beijerinckii strain 59B.</title>
        <authorList>
            <person name="Little G.T."/>
            <person name="Minton N.P."/>
        </authorList>
    </citation>
    <scope>NUCLEOTIDE SEQUENCE [LARGE SCALE GENOMIC DNA]</scope>
    <source>
        <strain evidence="10">59B</strain>
    </source>
</reference>